<dbReference type="AlphaFoldDB" id="A0A4Y2AN66"/>
<sequence>MQPIQSVIGGGRECQNHRTVYFKFCSHDQCLGCSRFYLGMFTNLPHQRLYNLQQSVGTVLRSPSVDSLALDARAAYRHSVLEQSTIVTLEGSDWTSESYVTLLHI</sequence>
<gene>
    <name evidence="1" type="ORF">AVEN_143650_1</name>
</gene>
<name>A0A4Y2AN66_ARAVE</name>
<accession>A0A4Y2AN66</accession>
<proteinExistence type="predicted"/>
<organism evidence="1 2">
    <name type="scientific">Araneus ventricosus</name>
    <name type="common">Orbweaver spider</name>
    <name type="synonym">Epeira ventricosa</name>
    <dbReference type="NCBI Taxonomy" id="182803"/>
    <lineage>
        <taxon>Eukaryota</taxon>
        <taxon>Metazoa</taxon>
        <taxon>Ecdysozoa</taxon>
        <taxon>Arthropoda</taxon>
        <taxon>Chelicerata</taxon>
        <taxon>Arachnida</taxon>
        <taxon>Araneae</taxon>
        <taxon>Araneomorphae</taxon>
        <taxon>Entelegynae</taxon>
        <taxon>Araneoidea</taxon>
        <taxon>Araneidae</taxon>
        <taxon>Araneus</taxon>
    </lineage>
</organism>
<keyword evidence="2" id="KW-1185">Reference proteome</keyword>
<comment type="caution">
    <text evidence="1">The sequence shown here is derived from an EMBL/GenBank/DDBJ whole genome shotgun (WGS) entry which is preliminary data.</text>
</comment>
<reference evidence="1 2" key="1">
    <citation type="journal article" date="2019" name="Sci. Rep.">
        <title>Orb-weaving spider Araneus ventricosus genome elucidates the spidroin gene catalogue.</title>
        <authorList>
            <person name="Kono N."/>
            <person name="Nakamura H."/>
            <person name="Ohtoshi R."/>
            <person name="Moran D.A.P."/>
            <person name="Shinohara A."/>
            <person name="Yoshida Y."/>
            <person name="Fujiwara M."/>
            <person name="Mori M."/>
            <person name="Tomita M."/>
            <person name="Arakawa K."/>
        </authorList>
    </citation>
    <scope>NUCLEOTIDE SEQUENCE [LARGE SCALE GENOMIC DNA]</scope>
</reference>
<dbReference type="EMBL" id="BGPR01000025">
    <property type="protein sequence ID" value="GBL81341.1"/>
    <property type="molecule type" value="Genomic_DNA"/>
</dbReference>
<dbReference type="Proteomes" id="UP000499080">
    <property type="component" value="Unassembled WGS sequence"/>
</dbReference>
<evidence type="ECO:0000313" key="1">
    <source>
        <dbReference type="EMBL" id="GBL81341.1"/>
    </source>
</evidence>
<protein>
    <submittedName>
        <fullName evidence="1">Uncharacterized protein</fullName>
    </submittedName>
</protein>
<evidence type="ECO:0000313" key="2">
    <source>
        <dbReference type="Proteomes" id="UP000499080"/>
    </source>
</evidence>